<dbReference type="InterPro" id="IPR018060">
    <property type="entry name" value="HTH_AraC"/>
</dbReference>
<gene>
    <name evidence="5" type="ORF">AUC43_17915</name>
</gene>
<organism evidence="5 6">
    <name type="scientific">Hymenobacter sedentarius</name>
    <dbReference type="NCBI Taxonomy" id="1411621"/>
    <lineage>
        <taxon>Bacteria</taxon>
        <taxon>Pseudomonadati</taxon>
        <taxon>Bacteroidota</taxon>
        <taxon>Cytophagia</taxon>
        <taxon>Cytophagales</taxon>
        <taxon>Hymenobacteraceae</taxon>
        <taxon>Hymenobacter</taxon>
    </lineage>
</organism>
<dbReference type="OrthoDB" id="635259at2"/>
<evidence type="ECO:0000313" key="6">
    <source>
        <dbReference type="Proteomes" id="UP000059542"/>
    </source>
</evidence>
<keyword evidence="2" id="KW-0238">DNA-binding</keyword>
<evidence type="ECO:0000259" key="4">
    <source>
        <dbReference type="PROSITE" id="PS01124"/>
    </source>
</evidence>
<keyword evidence="6" id="KW-1185">Reference proteome</keyword>
<dbReference type="PANTHER" id="PTHR46796:SF13">
    <property type="entry name" value="HTH-TYPE TRANSCRIPTIONAL ACTIVATOR RHAS"/>
    <property type="match status" value="1"/>
</dbReference>
<dbReference type="Proteomes" id="UP000059542">
    <property type="component" value="Chromosome"/>
</dbReference>
<dbReference type="InterPro" id="IPR050204">
    <property type="entry name" value="AraC_XylS_family_regulators"/>
</dbReference>
<dbReference type="PANTHER" id="PTHR46796">
    <property type="entry name" value="HTH-TYPE TRANSCRIPTIONAL ACTIVATOR RHAS-RELATED"/>
    <property type="match status" value="1"/>
</dbReference>
<sequence length="272" mass="30412">MVWQEFTPSASLQNIVECYWAYEEPNPAAPRQHAVLPSPKPSIIVVLGQHEQPVVFESTSGQRITEGWMLGQVTDHRLSLRCARPASLFGVMFQPTGFYQLLGMSMAAAASMGPEQACAPRQFGEALTRRVQAATSPAERVAAAEELLLAQPVRPTPGTPVVEVVAAALRQRRGQVYADELARLAHLSRRQLERRFREAVGVSPKLFAEISRFARVFELLKEQPHTNWHDLAQACGYFDQAHFIREFRRFTEETPAAFFQHGRDADPLFGSA</sequence>
<reference evidence="5 6" key="1">
    <citation type="submission" date="2015-12" db="EMBL/GenBank/DDBJ databases">
        <authorList>
            <person name="Shamseldin A."/>
            <person name="Moawad H."/>
            <person name="Abd El-Rahim W.M."/>
            <person name="Sadowsky M.J."/>
        </authorList>
    </citation>
    <scope>NUCLEOTIDE SEQUENCE [LARGE SCALE GENOMIC DNA]</scope>
    <source>
        <strain evidence="5 6">DG5B</strain>
    </source>
</reference>
<evidence type="ECO:0000313" key="5">
    <source>
        <dbReference type="EMBL" id="ALW86791.1"/>
    </source>
</evidence>
<dbReference type="GO" id="GO:0043565">
    <property type="term" value="F:sequence-specific DNA binding"/>
    <property type="evidence" value="ECO:0007669"/>
    <property type="project" value="InterPro"/>
</dbReference>
<feature type="domain" description="HTH araC/xylS-type" evidence="4">
    <location>
        <begin position="159"/>
        <end position="261"/>
    </location>
</feature>
<dbReference type="RefSeq" id="WP_068196888.1">
    <property type="nucleotide sequence ID" value="NZ_CP013909.1"/>
</dbReference>
<keyword evidence="1" id="KW-0805">Transcription regulation</keyword>
<keyword evidence="3" id="KW-0804">Transcription</keyword>
<dbReference type="EMBL" id="CP013909">
    <property type="protein sequence ID" value="ALW86791.1"/>
    <property type="molecule type" value="Genomic_DNA"/>
</dbReference>
<dbReference type="Pfam" id="PF12833">
    <property type="entry name" value="HTH_18"/>
    <property type="match status" value="1"/>
</dbReference>
<dbReference type="GO" id="GO:0003700">
    <property type="term" value="F:DNA-binding transcription factor activity"/>
    <property type="evidence" value="ECO:0007669"/>
    <property type="project" value="InterPro"/>
</dbReference>
<accession>A0A0U4BTN4</accession>
<evidence type="ECO:0000256" key="3">
    <source>
        <dbReference type="ARBA" id="ARBA00023163"/>
    </source>
</evidence>
<name>A0A0U4BTN4_9BACT</name>
<evidence type="ECO:0000256" key="1">
    <source>
        <dbReference type="ARBA" id="ARBA00023015"/>
    </source>
</evidence>
<dbReference type="InterPro" id="IPR009057">
    <property type="entry name" value="Homeodomain-like_sf"/>
</dbReference>
<dbReference type="InterPro" id="IPR046532">
    <property type="entry name" value="DUF6597"/>
</dbReference>
<dbReference type="SUPFAM" id="SSF46689">
    <property type="entry name" value="Homeodomain-like"/>
    <property type="match status" value="1"/>
</dbReference>
<dbReference type="AlphaFoldDB" id="A0A0U4BTN4"/>
<dbReference type="Gene3D" id="1.10.10.60">
    <property type="entry name" value="Homeodomain-like"/>
    <property type="match status" value="1"/>
</dbReference>
<protein>
    <recommendedName>
        <fullName evidence="4">HTH araC/xylS-type domain-containing protein</fullName>
    </recommendedName>
</protein>
<dbReference type="KEGG" id="hyg:AUC43_17915"/>
<dbReference type="PROSITE" id="PS01124">
    <property type="entry name" value="HTH_ARAC_FAMILY_2"/>
    <property type="match status" value="1"/>
</dbReference>
<dbReference type="SMART" id="SM00342">
    <property type="entry name" value="HTH_ARAC"/>
    <property type="match status" value="1"/>
</dbReference>
<proteinExistence type="predicted"/>
<dbReference type="Pfam" id="PF20240">
    <property type="entry name" value="DUF6597"/>
    <property type="match status" value="1"/>
</dbReference>
<evidence type="ECO:0000256" key="2">
    <source>
        <dbReference type="ARBA" id="ARBA00023125"/>
    </source>
</evidence>